<evidence type="ECO:0000313" key="1">
    <source>
        <dbReference type="EMBL" id="KAK5188361.1"/>
    </source>
</evidence>
<name>A0ABR0LKD0_9PEZI</name>
<dbReference type="EMBL" id="JAVRRA010018394">
    <property type="protein sequence ID" value="KAK5188361.1"/>
    <property type="molecule type" value="Genomic_DNA"/>
</dbReference>
<feature type="non-terminal residue" evidence="1">
    <location>
        <position position="196"/>
    </location>
</feature>
<proteinExistence type="predicted"/>
<comment type="caution">
    <text evidence="1">The sequence shown here is derived from an EMBL/GenBank/DDBJ whole genome shotgun (WGS) entry which is preliminary data.</text>
</comment>
<evidence type="ECO:0000313" key="2">
    <source>
        <dbReference type="Proteomes" id="UP001357485"/>
    </source>
</evidence>
<protein>
    <submittedName>
        <fullName evidence="1">Uncharacterized protein</fullName>
    </submittedName>
</protein>
<dbReference type="Proteomes" id="UP001357485">
    <property type="component" value="Unassembled WGS sequence"/>
</dbReference>
<keyword evidence="2" id="KW-1185">Reference proteome</keyword>
<gene>
    <name evidence="1" type="ORF">LTR16_008387</name>
</gene>
<sequence>MSPLANAVSFVDGNSRELTLLVNYTKNASEVVHSAILWGHIEKSGEWVAAFEIVKDGGPNGGSGGAIDSGHFDVRGTKARNLIVLSVCEDIVSLENSVVNVDRKLPTVLTCKGDKSHHECQEWRYNYGDWVTYISTAAKMLNRPLLTAKIQHGWQLEAQALAERRGSLKEDIVAFEDCIDDLSLDRSITVHQRPCI</sequence>
<reference evidence="1 2" key="1">
    <citation type="submission" date="2023-08" db="EMBL/GenBank/DDBJ databases">
        <title>Black Yeasts Isolated from many extreme environments.</title>
        <authorList>
            <person name="Coleine C."/>
            <person name="Stajich J.E."/>
            <person name="Selbmann L."/>
        </authorList>
    </citation>
    <scope>NUCLEOTIDE SEQUENCE [LARGE SCALE GENOMIC DNA]</scope>
    <source>
        <strain evidence="1 2">CCFEE 536</strain>
    </source>
</reference>
<accession>A0ABR0LKD0</accession>
<organism evidence="1 2">
    <name type="scientific">Cryomyces antarcticus</name>
    <dbReference type="NCBI Taxonomy" id="329879"/>
    <lineage>
        <taxon>Eukaryota</taxon>
        <taxon>Fungi</taxon>
        <taxon>Dikarya</taxon>
        <taxon>Ascomycota</taxon>
        <taxon>Pezizomycotina</taxon>
        <taxon>Dothideomycetes</taxon>
        <taxon>Dothideomycetes incertae sedis</taxon>
        <taxon>Cryomyces</taxon>
    </lineage>
</organism>